<feature type="transmembrane region" description="Helical" evidence="2">
    <location>
        <begin position="173"/>
        <end position="195"/>
    </location>
</feature>
<dbReference type="Gene3D" id="1.10.3730.20">
    <property type="match status" value="2"/>
</dbReference>
<organism evidence="4 5">
    <name type="scientific">Geosporobacter ferrireducens</name>
    <dbReference type="NCBI Taxonomy" id="1424294"/>
    <lineage>
        <taxon>Bacteria</taxon>
        <taxon>Bacillati</taxon>
        <taxon>Bacillota</taxon>
        <taxon>Clostridia</taxon>
        <taxon>Peptostreptococcales</taxon>
        <taxon>Thermotaleaceae</taxon>
        <taxon>Geosporobacter</taxon>
    </lineage>
</organism>
<evidence type="ECO:0000313" key="5">
    <source>
        <dbReference type="Proteomes" id="UP000095743"/>
    </source>
</evidence>
<dbReference type="KEGG" id="gfe:Gferi_14125"/>
<feature type="domain" description="EamA" evidence="3">
    <location>
        <begin position="4"/>
        <end position="136"/>
    </location>
</feature>
<evidence type="ECO:0000313" key="4">
    <source>
        <dbReference type="EMBL" id="AOT70608.1"/>
    </source>
</evidence>
<feature type="transmembrane region" description="Helical" evidence="2">
    <location>
        <begin position="241"/>
        <end position="261"/>
    </location>
</feature>
<accession>A0A1D8GI75</accession>
<keyword evidence="5" id="KW-1185">Reference proteome</keyword>
<dbReference type="InterPro" id="IPR000620">
    <property type="entry name" value="EamA_dom"/>
</dbReference>
<evidence type="ECO:0000259" key="3">
    <source>
        <dbReference type="Pfam" id="PF00892"/>
    </source>
</evidence>
<dbReference type="STRING" id="1424294.Gferi_14125"/>
<keyword evidence="2" id="KW-0472">Membrane</keyword>
<dbReference type="SUPFAM" id="SSF103481">
    <property type="entry name" value="Multidrug resistance efflux transporter EmrE"/>
    <property type="match status" value="2"/>
</dbReference>
<dbReference type="Proteomes" id="UP000095743">
    <property type="component" value="Chromosome"/>
</dbReference>
<dbReference type="RefSeq" id="WP_069977546.1">
    <property type="nucleotide sequence ID" value="NZ_CP017269.1"/>
</dbReference>
<feature type="transmembrane region" description="Helical" evidence="2">
    <location>
        <begin position="61"/>
        <end position="80"/>
    </location>
</feature>
<proteinExistence type="inferred from homology"/>
<feature type="transmembrane region" description="Helical" evidence="2">
    <location>
        <begin position="216"/>
        <end position="235"/>
    </location>
</feature>
<keyword evidence="2" id="KW-1133">Transmembrane helix</keyword>
<dbReference type="InterPro" id="IPR037185">
    <property type="entry name" value="EmrE-like"/>
</dbReference>
<feature type="transmembrane region" description="Helical" evidence="2">
    <location>
        <begin position="119"/>
        <end position="143"/>
    </location>
</feature>
<dbReference type="EMBL" id="CP017269">
    <property type="protein sequence ID" value="AOT70608.1"/>
    <property type="molecule type" value="Genomic_DNA"/>
</dbReference>
<feature type="transmembrane region" description="Helical" evidence="2">
    <location>
        <begin position="6"/>
        <end position="22"/>
    </location>
</feature>
<feature type="transmembrane region" description="Helical" evidence="2">
    <location>
        <begin position="268"/>
        <end position="285"/>
    </location>
</feature>
<dbReference type="GO" id="GO:0016020">
    <property type="term" value="C:membrane"/>
    <property type="evidence" value="ECO:0007669"/>
    <property type="project" value="InterPro"/>
</dbReference>
<gene>
    <name evidence="4" type="ORF">Gferi_14125</name>
</gene>
<feature type="transmembrane region" description="Helical" evidence="2">
    <location>
        <begin position="150"/>
        <end position="167"/>
    </location>
</feature>
<protein>
    <submittedName>
        <fullName evidence="4">Small multidrug resistance protein</fullName>
    </submittedName>
</protein>
<comment type="similarity">
    <text evidence="1">Belongs to the EamA transporter family.</text>
</comment>
<feature type="transmembrane region" description="Helical" evidence="2">
    <location>
        <begin position="34"/>
        <end position="55"/>
    </location>
</feature>
<keyword evidence="2" id="KW-0812">Transmembrane</keyword>
<evidence type="ECO:0000256" key="2">
    <source>
        <dbReference type="SAM" id="Phobius"/>
    </source>
</evidence>
<evidence type="ECO:0000256" key="1">
    <source>
        <dbReference type="ARBA" id="ARBA00007362"/>
    </source>
</evidence>
<name>A0A1D8GI75_9FIRM</name>
<reference evidence="4 5" key="1">
    <citation type="submission" date="2016-09" db="EMBL/GenBank/DDBJ databases">
        <title>Genomic analysis reveals versatility of anaerobic energy metabolism of Geosporobacter ferrireducens IRF9 of phylum Firmicutes.</title>
        <authorList>
            <person name="Kim S.-J."/>
        </authorList>
    </citation>
    <scope>NUCLEOTIDE SEQUENCE [LARGE SCALE GENOMIC DNA]</scope>
    <source>
        <strain evidence="4 5">IRF9</strain>
    </source>
</reference>
<sequence>MTSIGFILIIFSAICHATWNYTTKKIKSNTTFIWLFSAISSVIYLPFVLTLLFVYKINFQFFFIFFITGSAALHSAYFILLNKGYRSGNLSVIYPLARGTGPLFSTVIAIVFLKESASPAAIVAILLIISGIVSITGNPALILNSSKDNSLIYAFLCGLTIASYTIFDKIAVSTLMLPPILLDWLVNLGRVLLLTPYALRRRDQLKGLMLYHKKEVLTVAALSPLSYILVLTAMVSTPVYYVAPIRELSILIGTFFGVRFLSEDLTTIKLMGICLMVIGIITLSLA</sequence>
<feature type="transmembrane region" description="Helical" evidence="2">
    <location>
        <begin position="92"/>
        <end position="113"/>
    </location>
</feature>
<dbReference type="OrthoDB" id="157232at2"/>
<dbReference type="Pfam" id="PF00892">
    <property type="entry name" value="EamA"/>
    <property type="match status" value="2"/>
</dbReference>
<dbReference type="AlphaFoldDB" id="A0A1D8GI75"/>
<feature type="domain" description="EamA" evidence="3">
    <location>
        <begin position="151"/>
        <end position="284"/>
    </location>
</feature>